<dbReference type="RefSeq" id="XP_024336081.1">
    <property type="nucleotide sequence ID" value="XM_024486403.1"/>
</dbReference>
<evidence type="ECO:0000313" key="1">
    <source>
        <dbReference type="EMBL" id="OSX59287.1"/>
    </source>
</evidence>
<dbReference type="AlphaFoldDB" id="A0A1X6MSD4"/>
<dbReference type="GO" id="GO:0003735">
    <property type="term" value="F:structural constituent of ribosome"/>
    <property type="evidence" value="ECO:0007669"/>
    <property type="project" value="InterPro"/>
</dbReference>
<dbReference type="EMBL" id="KZ110602">
    <property type="protein sequence ID" value="OSX59287.1"/>
    <property type="molecule type" value="Genomic_DNA"/>
</dbReference>
<dbReference type="Proteomes" id="UP000194127">
    <property type="component" value="Unassembled WGS sequence"/>
</dbReference>
<dbReference type="GO" id="GO:0005739">
    <property type="term" value="C:mitochondrion"/>
    <property type="evidence" value="ECO:0007669"/>
    <property type="project" value="InterPro"/>
</dbReference>
<protein>
    <submittedName>
        <fullName evidence="1">Uncharacterized protein</fullName>
    </submittedName>
</protein>
<dbReference type="OrthoDB" id="16434at2759"/>
<dbReference type="Pfam" id="PF16053">
    <property type="entry name" value="MRP-S34"/>
    <property type="match status" value="1"/>
</dbReference>
<organism evidence="1 2">
    <name type="scientific">Postia placenta MAD-698-R-SB12</name>
    <dbReference type="NCBI Taxonomy" id="670580"/>
    <lineage>
        <taxon>Eukaryota</taxon>
        <taxon>Fungi</taxon>
        <taxon>Dikarya</taxon>
        <taxon>Basidiomycota</taxon>
        <taxon>Agaricomycotina</taxon>
        <taxon>Agaricomycetes</taxon>
        <taxon>Polyporales</taxon>
        <taxon>Adustoporiaceae</taxon>
        <taxon>Rhodonia</taxon>
    </lineage>
</organism>
<name>A0A1X6MSD4_9APHY</name>
<dbReference type="InterPro" id="IPR032053">
    <property type="entry name" value="Ribosomal_mS34"/>
</dbReference>
<keyword evidence="2" id="KW-1185">Reference proteome</keyword>
<dbReference type="PANTHER" id="PTHR28589:SF1">
    <property type="entry name" value="SMALL RIBOSOMAL SUBUNIT PROTEIN MS34"/>
    <property type="match status" value="1"/>
</dbReference>
<reference evidence="1 2" key="1">
    <citation type="submission" date="2017-04" db="EMBL/GenBank/DDBJ databases">
        <title>Genome Sequence of the Model Brown-Rot Fungus Postia placenta SB12.</title>
        <authorList>
            <consortium name="DOE Joint Genome Institute"/>
            <person name="Gaskell J."/>
            <person name="Kersten P."/>
            <person name="Larrondo L.F."/>
            <person name="Canessa P."/>
            <person name="Martinez D."/>
            <person name="Hibbett D."/>
            <person name="Schmoll M."/>
            <person name="Kubicek C.P."/>
            <person name="Martinez A.T."/>
            <person name="Yadav J."/>
            <person name="Master E."/>
            <person name="Magnuson J.K."/>
            <person name="James T."/>
            <person name="Yaver D."/>
            <person name="Berka R."/>
            <person name="Labutti K."/>
            <person name="Lipzen A."/>
            <person name="Aerts A."/>
            <person name="Barry K."/>
            <person name="Henrissat B."/>
            <person name="Blanchette R."/>
            <person name="Grigoriev I."/>
            <person name="Cullen D."/>
        </authorList>
    </citation>
    <scope>NUCLEOTIDE SEQUENCE [LARGE SCALE GENOMIC DNA]</scope>
    <source>
        <strain evidence="1 2">MAD-698-R-SB12</strain>
    </source>
</reference>
<accession>A0A1X6MSD4</accession>
<gene>
    <name evidence="1" type="ORF">POSPLADRAFT_1150321</name>
</gene>
<dbReference type="GeneID" id="36331352"/>
<proteinExistence type="predicted"/>
<sequence length="121" mass="13392">MSSAVAAALKKLLPKQLPPSLSSRPGNLYEVLARYPQDGIGQRIHQTRWTAKGISDCYWEVTRTKLKLEGMHGKAWGVLTWRGKRVSEQEEKIPGGLKYRWAQGASRTPIGRVSPSSSSSS</sequence>
<evidence type="ECO:0000313" key="2">
    <source>
        <dbReference type="Proteomes" id="UP000194127"/>
    </source>
</evidence>
<dbReference type="PANTHER" id="PTHR28589">
    <property type="entry name" value="28S RIBOSOMAL PROTEIN S34, MITOCHONDRIAL"/>
    <property type="match status" value="1"/>
</dbReference>